<reference evidence="2 3" key="1">
    <citation type="journal article" date="2021" name="Nat. Commun.">
        <title>Genetic determinants of endophytism in the Arabidopsis root mycobiome.</title>
        <authorList>
            <person name="Mesny F."/>
            <person name="Miyauchi S."/>
            <person name="Thiergart T."/>
            <person name="Pickel B."/>
            <person name="Atanasova L."/>
            <person name="Karlsson M."/>
            <person name="Huettel B."/>
            <person name="Barry K.W."/>
            <person name="Haridas S."/>
            <person name="Chen C."/>
            <person name="Bauer D."/>
            <person name="Andreopoulos W."/>
            <person name="Pangilinan J."/>
            <person name="LaButti K."/>
            <person name="Riley R."/>
            <person name="Lipzen A."/>
            <person name="Clum A."/>
            <person name="Drula E."/>
            <person name="Henrissat B."/>
            <person name="Kohler A."/>
            <person name="Grigoriev I.V."/>
            <person name="Martin F.M."/>
            <person name="Hacquard S."/>
        </authorList>
    </citation>
    <scope>NUCLEOTIDE SEQUENCE [LARGE SCALE GENOMIC DNA]</scope>
    <source>
        <strain evidence="2 3">MPI-CAGE-CH-0241</strain>
    </source>
</reference>
<keyword evidence="1" id="KW-0472">Membrane</keyword>
<accession>A0A9P9AVQ8</accession>
<keyword evidence="1" id="KW-1133">Transmembrane helix</keyword>
<name>A0A9P9AVQ8_9HYPO</name>
<gene>
    <name evidence="2" type="ORF">B0T10DRAFT_110903</name>
</gene>
<sequence>MHDKPWLATHGGFGTDLLVELLFSLCSYDFRHEPCLVCTSVIIRDTNNDSSLLPVNQLHTKRKTNFLHAAAAASPAAGETSHCPNQPLECLCDKSDGRWTPPGVSSMRSRPQSPKTAHHVLESLLFLVPFLFSFGLGIYEMPSIQNFSELTTSLFTYNVLRTSVLSE</sequence>
<dbReference type="EMBL" id="JAGPYM010000002">
    <property type="protein sequence ID" value="KAH6898476.1"/>
    <property type="molecule type" value="Genomic_DNA"/>
</dbReference>
<feature type="transmembrane region" description="Helical" evidence="1">
    <location>
        <begin position="120"/>
        <end position="139"/>
    </location>
</feature>
<evidence type="ECO:0000313" key="2">
    <source>
        <dbReference type="EMBL" id="KAH6898476.1"/>
    </source>
</evidence>
<evidence type="ECO:0000313" key="3">
    <source>
        <dbReference type="Proteomes" id="UP000777438"/>
    </source>
</evidence>
<dbReference type="Proteomes" id="UP000777438">
    <property type="component" value="Unassembled WGS sequence"/>
</dbReference>
<evidence type="ECO:0000256" key="1">
    <source>
        <dbReference type="SAM" id="Phobius"/>
    </source>
</evidence>
<keyword evidence="3" id="KW-1185">Reference proteome</keyword>
<comment type="caution">
    <text evidence="2">The sequence shown here is derived from an EMBL/GenBank/DDBJ whole genome shotgun (WGS) entry which is preliminary data.</text>
</comment>
<organism evidence="2 3">
    <name type="scientific">Thelonectria olida</name>
    <dbReference type="NCBI Taxonomy" id="1576542"/>
    <lineage>
        <taxon>Eukaryota</taxon>
        <taxon>Fungi</taxon>
        <taxon>Dikarya</taxon>
        <taxon>Ascomycota</taxon>
        <taxon>Pezizomycotina</taxon>
        <taxon>Sordariomycetes</taxon>
        <taxon>Hypocreomycetidae</taxon>
        <taxon>Hypocreales</taxon>
        <taxon>Nectriaceae</taxon>
        <taxon>Thelonectria</taxon>
    </lineage>
</organism>
<protein>
    <submittedName>
        <fullName evidence="2">Uncharacterized protein</fullName>
    </submittedName>
</protein>
<proteinExistence type="predicted"/>
<keyword evidence="1" id="KW-0812">Transmembrane</keyword>
<dbReference type="AlphaFoldDB" id="A0A9P9AVQ8"/>